<reference evidence="2" key="1">
    <citation type="journal article" date="2019" name="Int. J. Syst. Evol. Microbiol.">
        <title>The Global Catalogue of Microorganisms (GCM) 10K type strain sequencing project: providing services to taxonomists for standard genome sequencing and annotation.</title>
        <authorList>
            <consortium name="The Broad Institute Genomics Platform"/>
            <consortium name="The Broad Institute Genome Sequencing Center for Infectious Disease"/>
            <person name="Wu L."/>
            <person name="Ma J."/>
        </authorList>
    </citation>
    <scope>NUCLEOTIDE SEQUENCE [LARGE SCALE GENOMIC DNA]</scope>
    <source>
        <strain evidence="2">CGMCC 1.14993</strain>
    </source>
</reference>
<dbReference type="NCBIfam" id="NF047593">
    <property type="entry name" value="IS66_ISAeme5_TnpA"/>
    <property type="match status" value="1"/>
</dbReference>
<dbReference type="EMBL" id="BMHB01000001">
    <property type="protein sequence ID" value="GGI11685.1"/>
    <property type="molecule type" value="Genomic_DNA"/>
</dbReference>
<proteinExistence type="predicted"/>
<dbReference type="Proteomes" id="UP000626244">
    <property type="component" value="Unassembled WGS sequence"/>
</dbReference>
<comment type="caution">
    <text evidence="1">The sequence shown here is derived from an EMBL/GenBank/DDBJ whole genome shotgun (WGS) entry which is preliminary data.</text>
</comment>
<evidence type="ECO:0000313" key="2">
    <source>
        <dbReference type="Proteomes" id="UP000626244"/>
    </source>
</evidence>
<organism evidence="1 2">
    <name type="scientific">Gottfriedia solisilvae</name>
    <dbReference type="NCBI Taxonomy" id="1516104"/>
    <lineage>
        <taxon>Bacteria</taxon>
        <taxon>Bacillati</taxon>
        <taxon>Bacillota</taxon>
        <taxon>Bacilli</taxon>
        <taxon>Bacillales</taxon>
        <taxon>Bacillaceae</taxon>
        <taxon>Gottfriedia</taxon>
    </lineage>
</organism>
<protein>
    <recommendedName>
        <fullName evidence="3">Transposase</fullName>
    </recommendedName>
</protein>
<accession>A0A8J3EWP8</accession>
<evidence type="ECO:0008006" key="3">
    <source>
        <dbReference type="Google" id="ProtNLM"/>
    </source>
</evidence>
<dbReference type="AlphaFoldDB" id="A0A8J3EWP8"/>
<evidence type="ECO:0000313" key="1">
    <source>
        <dbReference type="EMBL" id="GGI11685.1"/>
    </source>
</evidence>
<name>A0A8J3EWP8_9BACI</name>
<gene>
    <name evidence="1" type="ORF">GCM10007380_09080</name>
</gene>
<keyword evidence="2" id="KW-1185">Reference proteome</keyword>
<sequence>MVAKLNGLWRVRIAIYRFSGERVVIWCERHEIAQKQLYYWMRKLKGLKVQQSLRQSGVYSFNSNDAIPNVTTTPVLVKIGPASIEVWTEKSKVRASSYYWDDPNMIMYGPLKFVGT</sequence>